<dbReference type="AlphaFoldDB" id="A0A0A9HB15"/>
<accession>A0A0A9HB15</accession>
<feature type="region of interest" description="Disordered" evidence="1">
    <location>
        <begin position="90"/>
        <end position="110"/>
    </location>
</feature>
<dbReference type="EMBL" id="GBRH01167823">
    <property type="protein sequence ID" value="JAE30073.1"/>
    <property type="molecule type" value="Transcribed_RNA"/>
</dbReference>
<evidence type="ECO:0000313" key="2">
    <source>
        <dbReference type="EMBL" id="JAE30073.1"/>
    </source>
</evidence>
<organism evidence="2">
    <name type="scientific">Arundo donax</name>
    <name type="common">Giant reed</name>
    <name type="synonym">Donax arundinaceus</name>
    <dbReference type="NCBI Taxonomy" id="35708"/>
    <lineage>
        <taxon>Eukaryota</taxon>
        <taxon>Viridiplantae</taxon>
        <taxon>Streptophyta</taxon>
        <taxon>Embryophyta</taxon>
        <taxon>Tracheophyta</taxon>
        <taxon>Spermatophyta</taxon>
        <taxon>Magnoliopsida</taxon>
        <taxon>Liliopsida</taxon>
        <taxon>Poales</taxon>
        <taxon>Poaceae</taxon>
        <taxon>PACMAD clade</taxon>
        <taxon>Arundinoideae</taxon>
        <taxon>Arundineae</taxon>
        <taxon>Arundo</taxon>
    </lineage>
</organism>
<reference evidence="2" key="2">
    <citation type="journal article" date="2015" name="Data Brief">
        <title>Shoot transcriptome of the giant reed, Arundo donax.</title>
        <authorList>
            <person name="Barrero R.A."/>
            <person name="Guerrero F.D."/>
            <person name="Moolhuijzen P."/>
            <person name="Goolsby J.A."/>
            <person name="Tidwell J."/>
            <person name="Bellgard S.E."/>
            <person name="Bellgard M.I."/>
        </authorList>
    </citation>
    <scope>NUCLEOTIDE SEQUENCE</scope>
    <source>
        <tissue evidence="2">Shoot tissue taken approximately 20 cm above the soil surface</tissue>
    </source>
</reference>
<proteinExistence type="predicted"/>
<evidence type="ECO:0000256" key="1">
    <source>
        <dbReference type="SAM" id="MobiDB-lite"/>
    </source>
</evidence>
<protein>
    <submittedName>
        <fullName evidence="2">Uncharacterized protein</fullName>
    </submittedName>
</protein>
<reference evidence="2" key="1">
    <citation type="submission" date="2014-09" db="EMBL/GenBank/DDBJ databases">
        <authorList>
            <person name="Magalhaes I.L.F."/>
            <person name="Oliveira U."/>
            <person name="Santos F.R."/>
            <person name="Vidigal T.H.D.A."/>
            <person name="Brescovit A.D."/>
            <person name="Santos A.J."/>
        </authorList>
    </citation>
    <scope>NUCLEOTIDE SEQUENCE</scope>
    <source>
        <tissue evidence="2">Shoot tissue taken approximately 20 cm above the soil surface</tissue>
    </source>
</reference>
<sequence length="110" mass="11483">MAISSPSTPAANSFPYSLRQPLLPPFPMAATPLTSSASIAPPTPATSLRFHDVSFCNDSGGQLLSPFTSAATAPPIPHSPLFLRQLLPQIHGGDSSPNHSSCRRILPAVP</sequence>
<name>A0A0A9HB15_ARUDO</name>